<proteinExistence type="predicted"/>
<protein>
    <submittedName>
        <fullName evidence="2">Excisionase</fullName>
    </submittedName>
</protein>
<name>A0A096AYE7_9BACT</name>
<evidence type="ECO:0000313" key="3">
    <source>
        <dbReference type="Proteomes" id="UP000029614"/>
    </source>
</evidence>
<dbReference type="Pfam" id="PF12728">
    <property type="entry name" value="HTH_17"/>
    <property type="match status" value="1"/>
</dbReference>
<feature type="domain" description="Helix-turn-helix" evidence="1">
    <location>
        <begin position="46"/>
        <end position="91"/>
    </location>
</feature>
<evidence type="ECO:0000259" key="1">
    <source>
        <dbReference type="Pfam" id="PF12728"/>
    </source>
</evidence>
<dbReference type="RefSeq" id="WP_036855276.1">
    <property type="nucleotide sequence ID" value="NZ_JRNU01000017.1"/>
</dbReference>
<gene>
    <name evidence="2" type="ORF">HMPREF9302_05015</name>
</gene>
<dbReference type="AlphaFoldDB" id="A0A096AYE7"/>
<reference evidence="2 3" key="1">
    <citation type="submission" date="2014-07" db="EMBL/GenBank/DDBJ databases">
        <authorList>
            <person name="McCorrison J."/>
            <person name="Sanka R."/>
            <person name="Torralba M."/>
            <person name="Gillis M."/>
            <person name="Haft D.H."/>
            <person name="Methe B."/>
            <person name="Sutton G."/>
            <person name="Nelson K.E."/>
        </authorList>
    </citation>
    <scope>NUCLEOTIDE SEQUENCE [LARGE SCALE GENOMIC DNA]</scope>
    <source>
        <strain evidence="2 3">DNF00058</strain>
    </source>
</reference>
<evidence type="ECO:0000313" key="2">
    <source>
        <dbReference type="EMBL" id="KGF52113.1"/>
    </source>
</evidence>
<sequence length="118" mass="13377">MVQNEITFENLPKAVAHLVSEVAEIKNLVCKEQKPIVPPKRIPIGIDDACKLIGKAKPTVYTLVRKRLLPCYKNGKHLYFFEDELLAWIEGGKKKTVTEINEEAKTFISEKHSDSSLL</sequence>
<accession>A0A096AYE7</accession>
<keyword evidence="3" id="KW-1185">Reference proteome</keyword>
<comment type="caution">
    <text evidence="2">The sequence shown here is derived from an EMBL/GenBank/DDBJ whole genome shotgun (WGS) entry which is preliminary data.</text>
</comment>
<organism evidence="2 3">
    <name type="scientific">Prevotella amnii DNF00058</name>
    <dbReference type="NCBI Taxonomy" id="1401066"/>
    <lineage>
        <taxon>Bacteria</taxon>
        <taxon>Pseudomonadati</taxon>
        <taxon>Bacteroidota</taxon>
        <taxon>Bacteroidia</taxon>
        <taxon>Bacteroidales</taxon>
        <taxon>Prevotellaceae</taxon>
        <taxon>Prevotella</taxon>
    </lineage>
</organism>
<dbReference type="EMBL" id="JRNU01000017">
    <property type="protein sequence ID" value="KGF52113.1"/>
    <property type="molecule type" value="Genomic_DNA"/>
</dbReference>
<dbReference type="InterPro" id="IPR041657">
    <property type="entry name" value="HTH_17"/>
</dbReference>
<dbReference type="OrthoDB" id="597977at2"/>
<dbReference type="Proteomes" id="UP000029614">
    <property type="component" value="Unassembled WGS sequence"/>
</dbReference>